<sequence>MQKYNFELATNLAITDEEEQVAMSERLYEAGFGDSLVGFHYSYLNVDCTKTAEKPGTAIENAITQLQETTGALVVGVTPSPLASLSEVADFFKVSRMTIQRYQSGERGPGNFPAAAFSSGRRSSQWYLVDVAAWMVKHKLGPEHKLDEAMALEQINKTLRNQQMATNQYSEPTASSDE</sequence>
<accession>A0A1M5TST5</accession>
<evidence type="ECO:0000313" key="1">
    <source>
        <dbReference type="EMBL" id="SHH53636.1"/>
    </source>
</evidence>
<protein>
    <submittedName>
        <fullName evidence="1">Transcriptional regulator, AlpA family</fullName>
    </submittedName>
</protein>
<dbReference type="RefSeq" id="WP_067656031.1">
    <property type="nucleotide sequence ID" value="NZ_FQXG01000003.1"/>
</dbReference>
<keyword evidence="2" id="KW-1185">Reference proteome</keyword>
<gene>
    <name evidence="1" type="ORF">SAMN02745129_2259</name>
</gene>
<reference evidence="1 2" key="1">
    <citation type="submission" date="2016-11" db="EMBL/GenBank/DDBJ databases">
        <authorList>
            <person name="Jaros S."/>
            <person name="Januszkiewicz K."/>
            <person name="Wedrychowicz H."/>
        </authorList>
    </citation>
    <scope>NUCLEOTIDE SEQUENCE [LARGE SCALE GENOMIC DNA]</scope>
    <source>
        <strain evidence="1 2">DSM 16917</strain>
    </source>
</reference>
<dbReference type="AlphaFoldDB" id="A0A1M5TST5"/>
<dbReference type="STRING" id="299255.SAMN02745129_2259"/>
<name>A0A1M5TST5_9GAMM</name>
<organism evidence="1 2">
    <name type="scientific">Ferrimonas marina</name>
    <dbReference type="NCBI Taxonomy" id="299255"/>
    <lineage>
        <taxon>Bacteria</taxon>
        <taxon>Pseudomonadati</taxon>
        <taxon>Pseudomonadota</taxon>
        <taxon>Gammaproteobacteria</taxon>
        <taxon>Alteromonadales</taxon>
        <taxon>Ferrimonadaceae</taxon>
        <taxon>Ferrimonas</taxon>
    </lineage>
</organism>
<evidence type="ECO:0000313" key="2">
    <source>
        <dbReference type="Proteomes" id="UP000184268"/>
    </source>
</evidence>
<dbReference type="Proteomes" id="UP000184268">
    <property type="component" value="Unassembled WGS sequence"/>
</dbReference>
<dbReference type="OrthoDB" id="5119642at2"/>
<dbReference type="EMBL" id="FQXG01000003">
    <property type="protein sequence ID" value="SHH53636.1"/>
    <property type="molecule type" value="Genomic_DNA"/>
</dbReference>
<proteinExistence type="predicted"/>